<evidence type="ECO:0000256" key="3">
    <source>
        <dbReference type="ARBA" id="ARBA00023125"/>
    </source>
</evidence>
<evidence type="ECO:0000259" key="7">
    <source>
        <dbReference type="PROSITE" id="PS51755"/>
    </source>
</evidence>
<dbReference type="Gene3D" id="6.10.250.690">
    <property type="match status" value="1"/>
</dbReference>
<feature type="domain" description="Response regulatory" evidence="6">
    <location>
        <begin position="6"/>
        <end position="123"/>
    </location>
</feature>
<keyword evidence="2" id="KW-0902">Two-component regulatory system</keyword>
<keyword evidence="3 5" id="KW-0238">DNA-binding</keyword>
<evidence type="ECO:0000256" key="2">
    <source>
        <dbReference type="ARBA" id="ARBA00023012"/>
    </source>
</evidence>
<feature type="domain" description="OmpR/PhoB-type" evidence="7">
    <location>
        <begin position="131"/>
        <end position="231"/>
    </location>
</feature>
<accession>A0ABS1U4S7</accession>
<feature type="modified residue" description="4-aspartylphosphate" evidence="4">
    <location>
        <position position="58"/>
    </location>
</feature>
<dbReference type="Gene3D" id="1.10.10.10">
    <property type="entry name" value="Winged helix-like DNA-binding domain superfamily/Winged helix DNA-binding domain"/>
    <property type="match status" value="1"/>
</dbReference>
<evidence type="ECO:0000313" key="9">
    <source>
        <dbReference type="Proteomes" id="UP000660885"/>
    </source>
</evidence>
<reference evidence="8 9" key="1">
    <citation type="submission" date="2021-01" db="EMBL/GenBank/DDBJ databases">
        <title>Belnapia mucosa sp. nov. and Belnapia arida sp. nov., isolated from the Tabernas Desert (Almeria, Spain).</title>
        <authorList>
            <person name="Molina-Menor E."/>
            <person name="Vidal-Verdu A."/>
            <person name="Calonge A."/>
            <person name="Satari L."/>
            <person name="Pereto J."/>
            <person name="Porcar M."/>
        </authorList>
    </citation>
    <scope>NUCLEOTIDE SEQUENCE [LARGE SCALE GENOMIC DNA]</scope>
    <source>
        <strain evidence="8 9">T18</strain>
    </source>
</reference>
<gene>
    <name evidence="8" type="ORF">JMJ56_11970</name>
</gene>
<sequence>MSALRQILIVEDDPALRATIAEQILLDGEFSADEAESVAEAEAKLSRADARYDAILLDIGLPDADGREFCASLRRAGRHMPVIMVTGADGEEDVVRGLDSGANDYIAKPFRPSELLARVRAQLRMYDNSEDANFLIGPYVFRPSLRLLTEATRNRKIRLTDKECAILKFLYRAGGKSVARQVLLNDVWNYSSAVSTHTLETHVYRLRQKIEADPAQPRLIITDHGGYKLDATAFSPAGR</sequence>
<dbReference type="InterPro" id="IPR011006">
    <property type="entry name" value="CheY-like_superfamily"/>
</dbReference>
<dbReference type="Pfam" id="PF00072">
    <property type="entry name" value="Response_reg"/>
    <property type="match status" value="1"/>
</dbReference>
<evidence type="ECO:0000256" key="4">
    <source>
        <dbReference type="PROSITE-ProRule" id="PRU00169"/>
    </source>
</evidence>
<proteinExistence type="predicted"/>
<dbReference type="SUPFAM" id="SSF52172">
    <property type="entry name" value="CheY-like"/>
    <property type="match status" value="1"/>
</dbReference>
<dbReference type="SUPFAM" id="SSF46894">
    <property type="entry name" value="C-terminal effector domain of the bipartite response regulators"/>
    <property type="match status" value="1"/>
</dbReference>
<name>A0ABS1U4S7_9PROT</name>
<dbReference type="PANTHER" id="PTHR48111:SF40">
    <property type="entry name" value="PHOSPHATE REGULON TRANSCRIPTIONAL REGULATORY PROTEIN PHOB"/>
    <property type="match status" value="1"/>
</dbReference>
<dbReference type="Gene3D" id="3.40.50.2300">
    <property type="match status" value="1"/>
</dbReference>
<dbReference type="SMART" id="SM00448">
    <property type="entry name" value="REC"/>
    <property type="match status" value="1"/>
</dbReference>
<keyword evidence="9" id="KW-1185">Reference proteome</keyword>
<feature type="DNA-binding region" description="OmpR/PhoB-type" evidence="5">
    <location>
        <begin position="131"/>
        <end position="231"/>
    </location>
</feature>
<evidence type="ECO:0000256" key="1">
    <source>
        <dbReference type="ARBA" id="ARBA00022553"/>
    </source>
</evidence>
<dbReference type="InterPro" id="IPR016032">
    <property type="entry name" value="Sig_transdc_resp-reg_C-effctor"/>
</dbReference>
<dbReference type="PANTHER" id="PTHR48111">
    <property type="entry name" value="REGULATOR OF RPOS"/>
    <property type="match status" value="1"/>
</dbReference>
<dbReference type="Pfam" id="PF00486">
    <property type="entry name" value="Trans_reg_C"/>
    <property type="match status" value="1"/>
</dbReference>
<dbReference type="InterPro" id="IPR039420">
    <property type="entry name" value="WalR-like"/>
</dbReference>
<dbReference type="CDD" id="cd00383">
    <property type="entry name" value="trans_reg_C"/>
    <property type="match status" value="1"/>
</dbReference>
<organism evidence="8 9">
    <name type="scientific">Belnapia arida</name>
    <dbReference type="NCBI Taxonomy" id="2804533"/>
    <lineage>
        <taxon>Bacteria</taxon>
        <taxon>Pseudomonadati</taxon>
        <taxon>Pseudomonadota</taxon>
        <taxon>Alphaproteobacteria</taxon>
        <taxon>Acetobacterales</taxon>
        <taxon>Roseomonadaceae</taxon>
        <taxon>Belnapia</taxon>
    </lineage>
</organism>
<comment type="caution">
    <text evidence="8">The sequence shown here is derived from an EMBL/GenBank/DDBJ whole genome shotgun (WGS) entry which is preliminary data.</text>
</comment>
<evidence type="ECO:0000256" key="5">
    <source>
        <dbReference type="PROSITE-ProRule" id="PRU01091"/>
    </source>
</evidence>
<dbReference type="PROSITE" id="PS51755">
    <property type="entry name" value="OMPR_PHOB"/>
    <property type="match status" value="1"/>
</dbReference>
<keyword evidence="1 4" id="KW-0597">Phosphoprotein</keyword>
<dbReference type="SMART" id="SM00862">
    <property type="entry name" value="Trans_reg_C"/>
    <property type="match status" value="1"/>
</dbReference>
<dbReference type="InterPro" id="IPR036388">
    <property type="entry name" value="WH-like_DNA-bd_sf"/>
</dbReference>
<dbReference type="PROSITE" id="PS50110">
    <property type="entry name" value="RESPONSE_REGULATORY"/>
    <property type="match status" value="1"/>
</dbReference>
<evidence type="ECO:0000259" key="6">
    <source>
        <dbReference type="PROSITE" id="PS50110"/>
    </source>
</evidence>
<protein>
    <submittedName>
        <fullName evidence="8">Response regulator transcription factor</fullName>
    </submittedName>
</protein>
<dbReference type="InterPro" id="IPR001789">
    <property type="entry name" value="Sig_transdc_resp-reg_receiver"/>
</dbReference>
<dbReference type="InterPro" id="IPR001867">
    <property type="entry name" value="OmpR/PhoB-type_DNA-bd"/>
</dbReference>
<dbReference type="Proteomes" id="UP000660885">
    <property type="component" value="Unassembled WGS sequence"/>
</dbReference>
<dbReference type="EMBL" id="JAETWB010000004">
    <property type="protein sequence ID" value="MBL6078727.1"/>
    <property type="molecule type" value="Genomic_DNA"/>
</dbReference>
<evidence type="ECO:0000313" key="8">
    <source>
        <dbReference type="EMBL" id="MBL6078727.1"/>
    </source>
</evidence>
<dbReference type="RefSeq" id="WP_202831955.1">
    <property type="nucleotide sequence ID" value="NZ_JAETWB010000004.1"/>
</dbReference>